<protein>
    <recommendedName>
        <fullName evidence="6">PAT complex subunit CCDC47</fullName>
    </recommendedName>
    <alternativeName>
        <fullName evidence="7">Coiled-coil domain-containing protein 47</fullName>
    </alternativeName>
</protein>
<evidence type="ECO:0000313" key="10">
    <source>
        <dbReference type="Proteomes" id="UP000054826"/>
    </source>
</evidence>
<comment type="caution">
    <text evidence="9">The sequence shown here is derived from an EMBL/GenBank/DDBJ whole genome shotgun (WGS) entry which is preliminary data.</text>
</comment>
<evidence type="ECO:0000256" key="3">
    <source>
        <dbReference type="ARBA" id="ARBA00023136"/>
    </source>
</evidence>
<dbReference type="GO" id="GO:0006357">
    <property type="term" value="P:regulation of transcription by RNA polymerase II"/>
    <property type="evidence" value="ECO:0007669"/>
    <property type="project" value="InterPro"/>
</dbReference>
<dbReference type="InterPro" id="IPR012879">
    <property type="entry name" value="CCDC47"/>
</dbReference>
<dbReference type="GO" id="GO:0016592">
    <property type="term" value="C:mediator complex"/>
    <property type="evidence" value="ECO:0007669"/>
    <property type="project" value="InterPro"/>
</dbReference>
<reference evidence="9 10" key="1">
    <citation type="submission" date="2015-01" db="EMBL/GenBank/DDBJ databases">
        <title>Evolution of Trichinella species and genotypes.</title>
        <authorList>
            <person name="Korhonen P.K."/>
            <person name="Edoardo P."/>
            <person name="Giuseppe L.R."/>
            <person name="Gasser R.B."/>
        </authorList>
    </citation>
    <scope>NUCLEOTIDE SEQUENCE [LARGE SCALE GENOMIC DNA]</scope>
    <source>
        <strain evidence="9">ISS176</strain>
    </source>
</reference>
<comment type="similarity">
    <text evidence="5">Belongs to the CCDC47 family.</text>
</comment>
<feature type="region of interest" description="Disordered" evidence="8">
    <location>
        <begin position="722"/>
        <end position="793"/>
    </location>
</feature>
<feature type="compositionally biased region" description="Basic residues" evidence="8">
    <location>
        <begin position="777"/>
        <end position="793"/>
    </location>
</feature>
<sequence>MELRDVLYATPYRPKSSAAHVFENIKPKPILNITPECSEDEDCNSGTSDKGSDKTLKREIADLSRNSCSHGKQLNKPFLNTCEALIEKIKRVKKIDPSALAKEQIQFFRKMQEIDKNFINSVGSIVQNIRSIQSSISEVLAKLQMVDQLDWPSLLNSFRVISSQFNSMLQLLRSDRASHFKNYVFLPIRLSVEVDADLEAATENRLHAWTHAVVPDYLRTKPDPQVEQKDQQISNQVQQRLCNPESLQKQVTAFNRCLNCILDSLNASIRDSEMDGRKTSKTSDSEDTALLVAAILRGQNVKPAYSATPTSSRGSSGDSGRKVCIWMFFLSCLFELVELSVKQVSQIDDNEFAEFEEFDVELDASVDADFMANNVNERETPPVDTASIGAKRSPVNAEQKRNDGPNNNFNDDDYGIVEDESVDDFSHLLDENEFENFPDERKPGRQNAGPNKPVTQLKITDVPGHLRNNWNNFTKNHSLAVAWFDSNRPFLEENFSIVGDDGISPEVTKNVLIKESENHYIVWCSGRQGCIGMEIHLKLIKRQDLLSLILYIIRPKFDIIEIKIILNPEEMDPFVFALGTKRSAIKNAKEIMDLNLYCSEKKNVEKLGLPSSYVLHSEIGEVATGLLDSKMVSALCKYKDVVDYIHISDQFVGIKPIEMENMAKPPETAKVVMICLNIPGQLRATEEDVCTLQPLMIFIFHVLEKVRRFRLTREGKQKADKNRQYVEESFLKTTHAQRQEAAQQRREERARERKERLMAEEDPERQRKLEKQELKRELKKKQPRVKQIKIKAM</sequence>
<evidence type="ECO:0000256" key="2">
    <source>
        <dbReference type="ARBA" id="ARBA00022989"/>
    </source>
</evidence>
<dbReference type="Pfam" id="PF07946">
    <property type="entry name" value="CCDC47"/>
    <property type="match status" value="1"/>
</dbReference>
<organism evidence="9 10">
    <name type="scientific">Trichinella pseudospiralis</name>
    <name type="common">Parasitic roundworm</name>
    <dbReference type="NCBI Taxonomy" id="6337"/>
    <lineage>
        <taxon>Eukaryota</taxon>
        <taxon>Metazoa</taxon>
        <taxon>Ecdysozoa</taxon>
        <taxon>Nematoda</taxon>
        <taxon>Enoplea</taxon>
        <taxon>Dorylaimia</taxon>
        <taxon>Trichinellida</taxon>
        <taxon>Trichinellidae</taxon>
        <taxon>Trichinella</taxon>
    </lineage>
</organism>
<evidence type="ECO:0000256" key="5">
    <source>
        <dbReference type="ARBA" id="ARBA00034746"/>
    </source>
</evidence>
<dbReference type="Proteomes" id="UP000054826">
    <property type="component" value="Unassembled WGS sequence"/>
</dbReference>
<dbReference type="AlphaFoldDB" id="A0A0V1K213"/>
<keyword evidence="3" id="KW-0472">Membrane</keyword>
<dbReference type="EMBL" id="JYDV01000021">
    <property type="protein sequence ID" value="KRZ41305.1"/>
    <property type="molecule type" value="Genomic_DNA"/>
</dbReference>
<dbReference type="Pfam" id="PF10232">
    <property type="entry name" value="Med8"/>
    <property type="match status" value="1"/>
</dbReference>
<evidence type="ECO:0000256" key="6">
    <source>
        <dbReference type="ARBA" id="ARBA00034875"/>
    </source>
</evidence>
<accession>A0A0V1K213</accession>
<dbReference type="PANTHER" id="PTHR12883">
    <property type="entry name" value="ADIPOCYTE-SPECIFIC PROTEIN 4-RELATED"/>
    <property type="match status" value="1"/>
</dbReference>
<dbReference type="GO" id="GO:0030867">
    <property type="term" value="C:rough endoplasmic reticulum membrane"/>
    <property type="evidence" value="ECO:0007669"/>
    <property type="project" value="UniProtKB-SubCell"/>
</dbReference>
<dbReference type="GO" id="GO:0032469">
    <property type="term" value="P:endoplasmic reticulum calcium ion homeostasis"/>
    <property type="evidence" value="ECO:0007669"/>
    <property type="project" value="InterPro"/>
</dbReference>
<comment type="subcellular location">
    <subcellularLocation>
        <location evidence="4">Rough endoplasmic reticulum membrane</location>
        <topology evidence="4">Single-pass type I membrane protein</topology>
    </subcellularLocation>
</comment>
<proteinExistence type="inferred from homology"/>
<feature type="region of interest" description="Disordered" evidence="8">
    <location>
        <begin position="435"/>
        <end position="456"/>
    </location>
</feature>
<feature type="compositionally biased region" description="Basic and acidic residues" evidence="8">
    <location>
        <begin position="743"/>
        <end position="776"/>
    </location>
</feature>
<gene>
    <name evidence="9" type="primary">ccdc47</name>
    <name evidence="9" type="ORF">T4C_3089</name>
</gene>
<evidence type="ECO:0000256" key="4">
    <source>
        <dbReference type="ARBA" id="ARBA00034697"/>
    </source>
</evidence>
<name>A0A0V1K213_TRIPS</name>
<dbReference type="GO" id="GO:0005509">
    <property type="term" value="F:calcium ion binding"/>
    <property type="evidence" value="ECO:0007669"/>
    <property type="project" value="InterPro"/>
</dbReference>
<keyword evidence="1" id="KW-0812">Transmembrane</keyword>
<dbReference type="PANTHER" id="PTHR12883:SF0">
    <property type="entry name" value="PAT COMPLEX SUBUNIT CCDC47"/>
    <property type="match status" value="1"/>
</dbReference>
<evidence type="ECO:0000313" key="9">
    <source>
        <dbReference type="EMBL" id="KRZ41305.1"/>
    </source>
</evidence>
<evidence type="ECO:0000256" key="1">
    <source>
        <dbReference type="ARBA" id="ARBA00022692"/>
    </source>
</evidence>
<evidence type="ECO:0000256" key="7">
    <source>
        <dbReference type="ARBA" id="ARBA00034902"/>
    </source>
</evidence>
<keyword evidence="2" id="KW-1133">Transmembrane helix</keyword>
<feature type="region of interest" description="Disordered" evidence="8">
    <location>
        <begin position="374"/>
        <end position="415"/>
    </location>
</feature>
<dbReference type="InterPro" id="IPR019364">
    <property type="entry name" value="Mediatior_Med8_fun/met"/>
</dbReference>
<dbReference type="GO" id="GO:0003712">
    <property type="term" value="F:transcription coregulator activity"/>
    <property type="evidence" value="ECO:0007669"/>
    <property type="project" value="InterPro"/>
</dbReference>
<evidence type="ECO:0000256" key="8">
    <source>
        <dbReference type="SAM" id="MobiDB-lite"/>
    </source>
</evidence>